<gene>
    <name evidence="1" type="ordered locus">PHZ_p0180</name>
</gene>
<organism evidence="1 2">
    <name type="scientific">Phenylobacterium zucineum (strain HLK1)</name>
    <dbReference type="NCBI Taxonomy" id="450851"/>
    <lineage>
        <taxon>Bacteria</taxon>
        <taxon>Pseudomonadati</taxon>
        <taxon>Pseudomonadota</taxon>
        <taxon>Alphaproteobacteria</taxon>
        <taxon>Caulobacterales</taxon>
        <taxon>Caulobacteraceae</taxon>
        <taxon>Phenylobacterium</taxon>
    </lineage>
</organism>
<reference evidence="1 2" key="1">
    <citation type="journal article" date="2008" name="BMC Genomics">
        <title>Complete genome of Phenylobacterium zucineum - a novel facultative intracellular bacterium isolated from human erythroleukemia cell line K562.</title>
        <authorList>
            <person name="Luo Y."/>
            <person name="Xu X."/>
            <person name="Ding Z."/>
            <person name="Liu Z."/>
            <person name="Zhang B."/>
            <person name="Yan Z."/>
            <person name="Sun J."/>
            <person name="Hu S."/>
            <person name="Hu X."/>
        </authorList>
    </citation>
    <scope>NUCLEOTIDE SEQUENCE [LARGE SCALE GENOMIC DNA]</scope>
    <source>
        <strain evidence="2">HLK1</strain>
        <plasmid evidence="2">HLK1</plasmid>
        <plasmid evidence="2">Plasmid pHLK1</plasmid>
    </source>
</reference>
<dbReference type="EMBL" id="CP000748">
    <property type="protein sequence ID" value="ACG80123.1"/>
    <property type="molecule type" value="Genomic_DNA"/>
</dbReference>
<dbReference type="AlphaFoldDB" id="B4RIE8"/>
<dbReference type="Proteomes" id="UP000001868">
    <property type="component" value="Plasmid pHLK1"/>
</dbReference>
<keyword evidence="2" id="KW-1185">Reference proteome</keyword>
<name>B4RIE8_PHEZH</name>
<sequence>MARPSTSAAHTAWRRAASTYRSSAASMPRPPPMSTMRCSRMRCAAPTTSIQPPYLFSASALLLAPPRKANFSQRPTIAFASDRHQLGLSQAANIANTATAMTAVAAPPTIRSGSGKTNPPIVFGRLATITVIAMTGATTTPFRTALQ</sequence>
<proteinExistence type="predicted"/>
<dbReference type="HOGENOM" id="CLU_1766285_0_0_5"/>
<evidence type="ECO:0000313" key="1">
    <source>
        <dbReference type="EMBL" id="ACG80123.1"/>
    </source>
</evidence>
<evidence type="ECO:0000313" key="2">
    <source>
        <dbReference type="Proteomes" id="UP000001868"/>
    </source>
</evidence>
<keyword evidence="1" id="KW-0614">Plasmid</keyword>
<protein>
    <submittedName>
        <fullName evidence="1">Putative antifreeze glycoprotein</fullName>
    </submittedName>
</protein>
<dbReference type="KEGG" id="pzu:PHZ_p0180"/>
<accession>B4RIE8</accession>
<geneLocation type="plasmid" evidence="2">
    <name>pHLK1</name>
</geneLocation>